<reference evidence="4" key="2">
    <citation type="submission" date="2020-05" db="EMBL/GenBank/DDBJ databases">
        <title>Classification of alakaliphilic streptomycetes isolated from an alkaline soil next to Lonar Crater, India and a proposal for the recognition of Streptomyces alkaliterrae sp. nov.</title>
        <authorList>
            <person name="Golinska P."/>
        </authorList>
    </citation>
    <scope>NUCLEOTIDE SEQUENCE [LARGE SCALE GENOMIC DNA]</scope>
    <source>
        <strain evidence="4">OF8</strain>
    </source>
</reference>
<keyword evidence="3" id="KW-1185">Reference proteome</keyword>
<dbReference type="OrthoDB" id="9757917at2"/>
<name>A0A5P0YVD4_9ACTN</name>
<evidence type="ECO:0000313" key="4">
    <source>
        <dbReference type="Proteomes" id="UP000517765"/>
    </source>
</evidence>
<evidence type="ECO:0000313" key="1">
    <source>
        <dbReference type="EMBL" id="MBB1258121.1"/>
    </source>
</evidence>
<dbReference type="Proteomes" id="UP000320857">
    <property type="component" value="Unassembled WGS sequence"/>
</dbReference>
<protein>
    <submittedName>
        <fullName evidence="2">Uncharacterized protein</fullName>
    </submittedName>
</protein>
<comment type="caution">
    <text evidence="2">The sequence shown here is derived from an EMBL/GenBank/DDBJ whole genome shotgun (WGS) entry which is preliminary data.</text>
</comment>
<dbReference type="EMBL" id="JABJXA010000016">
    <property type="protein sequence ID" value="MBB1258121.1"/>
    <property type="molecule type" value="Genomic_DNA"/>
</dbReference>
<dbReference type="AlphaFoldDB" id="A0A5P0YVD4"/>
<accession>A0A5P0YVD4</accession>
<evidence type="ECO:0000313" key="3">
    <source>
        <dbReference type="Proteomes" id="UP000320857"/>
    </source>
</evidence>
<reference evidence="1" key="3">
    <citation type="journal article" name="Syst. Appl. Microbiol.">
        <title>Streptomyces alkaliterrae sp. nov., isolated from an alkaline soil, and emended descriptions of Streptomyces alkaliphilus, Streptomyces calidiresistens and Streptomyces durbertensis.</title>
        <authorList>
            <person name="Swiecimska M."/>
            <person name="Golinska P."/>
            <person name="Nouioui I."/>
            <person name="Wypij M."/>
            <person name="Rai M."/>
            <person name="Sangal V."/>
            <person name="Goodfellow M."/>
        </authorList>
    </citation>
    <scope>NUCLEOTIDE SEQUENCE</scope>
    <source>
        <strain evidence="1">OF8</strain>
    </source>
</reference>
<organism evidence="2 3">
    <name type="scientific">Streptomyces alkaliterrae</name>
    <dbReference type="NCBI Taxonomy" id="2213162"/>
    <lineage>
        <taxon>Bacteria</taxon>
        <taxon>Bacillati</taxon>
        <taxon>Actinomycetota</taxon>
        <taxon>Actinomycetes</taxon>
        <taxon>Kitasatosporales</taxon>
        <taxon>Streptomycetaceae</taxon>
        <taxon>Streptomyces</taxon>
    </lineage>
</organism>
<proteinExistence type="predicted"/>
<dbReference type="EMBL" id="VJYK02000260">
    <property type="protein sequence ID" value="MQS04255.1"/>
    <property type="molecule type" value="Genomic_DNA"/>
</dbReference>
<gene>
    <name evidence="2" type="ORF">FNX44_020735</name>
    <name evidence="1" type="ORF">H3147_04660</name>
</gene>
<sequence length="142" mass="15306">MTEDLILARVRSAWGASRAGAVVPDSVRRALRRIASAGRIVRVDEAYDVPDRELAFARTPTSTVARKMGQVSSVERRLVVGHVVEESPGGHGEELLREVARFFGGTRLGPDIRDALTDDVDELVAKGEVREADGSLTPADGD</sequence>
<evidence type="ECO:0000313" key="2">
    <source>
        <dbReference type="EMBL" id="MQS04255.1"/>
    </source>
</evidence>
<reference evidence="2 3" key="1">
    <citation type="submission" date="2019-10" db="EMBL/GenBank/DDBJ databases">
        <title>Streptomyces sp. nov., a novel actinobacterium isolated from alkaline environment.</title>
        <authorList>
            <person name="Golinska P."/>
        </authorList>
    </citation>
    <scope>NUCLEOTIDE SEQUENCE [LARGE SCALE GENOMIC DNA]</scope>
    <source>
        <strain evidence="2 3">OF1</strain>
    </source>
</reference>
<dbReference type="Proteomes" id="UP000517765">
    <property type="component" value="Unassembled WGS sequence"/>
</dbReference>
<dbReference type="RefSeq" id="WP_143650049.1">
    <property type="nucleotide sequence ID" value="NZ_JABJXA010000016.1"/>
</dbReference>